<keyword evidence="1" id="KW-1133">Transmembrane helix</keyword>
<dbReference type="PROSITE" id="PS51468">
    <property type="entry name" value="VIT"/>
    <property type="match status" value="1"/>
</dbReference>
<gene>
    <name evidence="4" type="ORF">BFC18_13630</name>
</gene>
<dbReference type="Proteomes" id="UP000175691">
    <property type="component" value="Unassembled WGS sequence"/>
</dbReference>
<keyword evidence="5" id="KW-1185">Reference proteome</keyword>
<dbReference type="SUPFAM" id="SSF53300">
    <property type="entry name" value="vWA-like"/>
    <property type="match status" value="1"/>
</dbReference>
<dbReference type="SMART" id="SM00609">
    <property type="entry name" value="VIT"/>
    <property type="match status" value="1"/>
</dbReference>
<evidence type="ECO:0000313" key="5">
    <source>
        <dbReference type="Proteomes" id="UP000175691"/>
    </source>
</evidence>
<dbReference type="Gene3D" id="3.40.50.410">
    <property type="entry name" value="von Willebrand factor, type A domain"/>
    <property type="match status" value="1"/>
</dbReference>
<keyword evidence="1" id="KW-0812">Transmembrane</keyword>
<dbReference type="Pfam" id="PF08487">
    <property type="entry name" value="VIT"/>
    <property type="match status" value="1"/>
</dbReference>
<dbReference type="RefSeq" id="WP_070125865.1">
    <property type="nucleotide sequence ID" value="NZ_MDHN01000029.1"/>
</dbReference>
<name>A0A1E7Z9U6_9ALTE</name>
<keyword evidence="1" id="KW-0472">Membrane</keyword>
<dbReference type="PANTHER" id="PTHR45737">
    <property type="entry name" value="VON WILLEBRAND FACTOR A DOMAIN-CONTAINING PROTEIN 5A"/>
    <property type="match status" value="1"/>
</dbReference>
<dbReference type="Pfam" id="PF13768">
    <property type="entry name" value="VWA_3"/>
    <property type="match status" value="1"/>
</dbReference>
<organism evidence="4 5">
    <name type="scientific">Alteromonas confluentis</name>
    <dbReference type="NCBI Taxonomy" id="1656094"/>
    <lineage>
        <taxon>Bacteria</taxon>
        <taxon>Pseudomonadati</taxon>
        <taxon>Pseudomonadota</taxon>
        <taxon>Gammaproteobacteria</taxon>
        <taxon>Alteromonadales</taxon>
        <taxon>Alteromonadaceae</taxon>
        <taxon>Alteromonas/Salinimonas group</taxon>
        <taxon>Alteromonas</taxon>
    </lineage>
</organism>
<evidence type="ECO:0000259" key="2">
    <source>
        <dbReference type="PROSITE" id="PS50234"/>
    </source>
</evidence>
<dbReference type="InterPro" id="IPR002035">
    <property type="entry name" value="VWF_A"/>
</dbReference>
<feature type="transmembrane region" description="Helical" evidence="1">
    <location>
        <begin position="21"/>
        <end position="43"/>
    </location>
</feature>
<dbReference type="OrthoDB" id="9784383at2"/>
<reference evidence="4 5" key="1">
    <citation type="submission" date="2016-08" db="EMBL/GenBank/DDBJ databases">
        <authorList>
            <person name="Seilhamer J.J."/>
        </authorList>
    </citation>
    <scope>NUCLEOTIDE SEQUENCE [LARGE SCALE GENOMIC DNA]</scope>
    <source>
        <strain evidence="4 5">KCTC 42603</strain>
    </source>
</reference>
<accession>A0A1E7Z9U6</accession>
<dbReference type="SMART" id="SM00327">
    <property type="entry name" value="VWA"/>
    <property type="match status" value="1"/>
</dbReference>
<protein>
    <submittedName>
        <fullName evidence="4">Marine proteobacterial sortase target protein</fullName>
    </submittedName>
</protein>
<dbReference type="AlphaFoldDB" id="A0A1E7Z9U6"/>
<evidence type="ECO:0000256" key="1">
    <source>
        <dbReference type="SAM" id="Phobius"/>
    </source>
</evidence>
<feature type="transmembrane region" description="Helical" evidence="1">
    <location>
        <begin position="682"/>
        <end position="702"/>
    </location>
</feature>
<proteinExistence type="predicted"/>
<comment type="caution">
    <text evidence="4">The sequence shown here is derived from an EMBL/GenBank/DDBJ whole genome shotgun (WGS) entry which is preliminary data.</text>
</comment>
<dbReference type="PROSITE" id="PS50234">
    <property type="entry name" value="VWFA"/>
    <property type="match status" value="1"/>
</dbReference>
<feature type="domain" description="VWFA" evidence="2">
    <location>
        <begin position="352"/>
        <end position="522"/>
    </location>
</feature>
<dbReference type="InterPro" id="IPR036465">
    <property type="entry name" value="vWFA_dom_sf"/>
</dbReference>
<dbReference type="PANTHER" id="PTHR45737:SF6">
    <property type="entry name" value="VON WILLEBRAND FACTOR A DOMAIN-CONTAINING PROTEIN 5A"/>
    <property type="match status" value="1"/>
</dbReference>
<dbReference type="STRING" id="1656094.BFC18_13630"/>
<dbReference type="NCBIfam" id="TIGR03788">
    <property type="entry name" value="marine_srt_targ"/>
    <property type="match status" value="1"/>
</dbReference>
<sequence>MIKKRIPRDLIFDPYPKRKPAVFRRFLVLLIVGLSTAIAALYVKAEGDPENAPVVDAGALTAYANNGLRADVLHLNTHADIKINGLLVDVIYHQRFKNRSDEWVNGVYTFPLPENAAVNDMTIRIGERIIKGEIKERADARKIFEKAVKEGRRAALTEQQRPNLFTQRIGNIPPGEEIEVTLRFLDIARFQRDHFSWRLPTTLTPRFVPGTPLQLADTPVEVVNSQLSGFAGWALATDEVDDAPLITPPIATASSGHSNPLSLTVSLQAGLELARIDALYHQLDIRKEAQGHHIYLKEGQSEMDRDFVLQWSPVASASPTAALFQQQLGNEKYAMLMVMPPQHPQPQALPRDIIFIIDTSGSMQGQSIVQAKASLQLAVSKLTLNDRFNVIAFNDRPLSMFASPQIADEATTRMAKGWIAALQAEGGTQMAPALSAAFMQSDEPERLQQVVFITDGAVGNESALFSQIKAQAKQKRLFTVGIGSAPNSYFMTKAAEYGRGTFEYIGDVSEVNQRMNRLFDRLNGSVAKNISIGWPQDAELFPANVPDLYRDEPVLSFARLSDMPYTVSVSGETASKKWRRSVSSEQVTNTNGIGARWGRKKIAHIEDLGRNGELSEDTVKSQIIDVALTHRLLSRFTAFVAVDTQIARNDSALRPPLRAVVPNMLAQGQQLAYPRTATRAQLMLWIGALCLLAGLGILLVQWRHRHD</sequence>
<evidence type="ECO:0000313" key="4">
    <source>
        <dbReference type="EMBL" id="OFC70222.1"/>
    </source>
</evidence>
<dbReference type="InterPro" id="IPR022440">
    <property type="entry name" value="CHP03788"/>
</dbReference>
<feature type="domain" description="VIT" evidence="3">
    <location>
        <begin position="58"/>
        <end position="186"/>
    </location>
</feature>
<evidence type="ECO:0000259" key="3">
    <source>
        <dbReference type="PROSITE" id="PS51468"/>
    </source>
</evidence>
<dbReference type="EMBL" id="MDHN01000029">
    <property type="protein sequence ID" value="OFC70222.1"/>
    <property type="molecule type" value="Genomic_DNA"/>
</dbReference>
<dbReference type="InterPro" id="IPR013694">
    <property type="entry name" value="VIT"/>
</dbReference>